<evidence type="ECO:0000313" key="1">
    <source>
        <dbReference type="EMBL" id="JAD63048.1"/>
    </source>
</evidence>
<reference evidence="1" key="1">
    <citation type="submission" date="2014-09" db="EMBL/GenBank/DDBJ databases">
        <authorList>
            <person name="Magalhaes I.L.F."/>
            <person name="Oliveira U."/>
            <person name="Santos F.R."/>
            <person name="Vidigal T.H.D.A."/>
            <person name="Brescovit A.D."/>
            <person name="Santos A.J."/>
        </authorList>
    </citation>
    <scope>NUCLEOTIDE SEQUENCE</scope>
    <source>
        <tissue evidence="1">Shoot tissue taken approximately 20 cm above the soil surface</tissue>
    </source>
</reference>
<organism evidence="1">
    <name type="scientific">Arundo donax</name>
    <name type="common">Giant reed</name>
    <name type="synonym">Donax arundinaceus</name>
    <dbReference type="NCBI Taxonomy" id="35708"/>
    <lineage>
        <taxon>Eukaryota</taxon>
        <taxon>Viridiplantae</taxon>
        <taxon>Streptophyta</taxon>
        <taxon>Embryophyta</taxon>
        <taxon>Tracheophyta</taxon>
        <taxon>Spermatophyta</taxon>
        <taxon>Magnoliopsida</taxon>
        <taxon>Liliopsida</taxon>
        <taxon>Poales</taxon>
        <taxon>Poaceae</taxon>
        <taxon>PACMAD clade</taxon>
        <taxon>Arundinoideae</taxon>
        <taxon>Arundineae</taxon>
        <taxon>Arundo</taxon>
    </lineage>
</organism>
<evidence type="ECO:0008006" key="2">
    <source>
        <dbReference type="Google" id="ProtNLM"/>
    </source>
</evidence>
<name>A0A0A9BLL1_ARUDO</name>
<dbReference type="EMBL" id="GBRH01234847">
    <property type="protein sequence ID" value="JAD63048.1"/>
    <property type="molecule type" value="Transcribed_RNA"/>
</dbReference>
<accession>A0A0A9BLL1</accession>
<dbReference type="AlphaFoldDB" id="A0A0A9BLL1"/>
<proteinExistence type="predicted"/>
<sequence>MDLSSDSSTPSVDGARRGWLPKMDFPKFDGSNVRIWLDKCQDFFTLYQILDGFKVTATTMHLVSSAAHWYQSYKEVSGAQD</sequence>
<protein>
    <recommendedName>
        <fullName evidence="2">Retrotransposon gag domain-containing protein</fullName>
    </recommendedName>
</protein>
<reference evidence="1" key="2">
    <citation type="journal article" date="2015" name="Data Brief">
        <title>Shoot transcriptome of the giant reed, Arundo donax.</title>
        <authorList>
            <person name="Barrero R.A."/>
            <person name="Guerrero F.D."/>
            <person name="Moolhuijzen P."/>
            <person name="Goolsby J.A."/>
            <person name="Tidwell J."/>
            <person name="Bellgard S.E."/>
            <person name="Bellgard M.I."/>
        </authorList>
    </citation>
    <scope>NUCLEOTIDE SEQUENCE</scope>
    <source>
        <tissue evidence="1">Shoot tissue taken approximately 20 cm above the soil surface</tissue>
    </source>
</reference>